<feature type="non-terminal residue" evidence="1">
    <location>
        <position position="132"/>
    </location>
</feature>
<dbReference type="InterPro" id="IPR052927">
    <property type="entry name" value="DCC_oxidoreductase"/>
</dbReference>
<dbReference type="InterPro" id="IPR007263">
    <property type="entry name" value="DCC1-like"/>
</dbReference>
<evidence type="ECO:0000313" key="2">
    <source>
        <dbReference type="Proteomes" id="UP000095751"/>
    </source>
</evidence>
<dbReference type="InParanoid" id="A0A1E7F6H7"/>
<dbReference type="PANTHER" id="PTHR33639:SF2">
    <property type="entry name" value="DUF393 DOMAIN-CONTAINING PROTEIN"/>
    <property type="match status" value="1"/>
</dbReference>
<feature type="non-terminal residue" evidence="1">
    <location>
        <position position="1"/>
    </location>
</feature>
<dbReference type="EMBL" id="KV784361">
    <property type="protein sequence ID" value="OEU13714.1"/>
    <property type="molecule type" value="Genomic_DNA"/>
</dbReference>
<sequence>SKPIVLFDGVCNLCNDAANFVIDHDETGKFRFASLQSNVAKSLLLREGQDPITTADIVLVTPTTAYYSSEAVSNILAELDLPKLQVVGKIGQNTPSFLRETVYKVVSGNRFVFGKKDSCRLDFDGDFTSRFV</sequence>
<proteinExistence type="predicted"/>
<dbReference type="Pfam" id="PF04134">
    <property type="entry name" value="DCC1-like"/>
    <property type="match status" value="1"/>
</dbReference>
<keyword evidence="2" id="KW-1185">Reference proteome</keyword>
<evidence type="ECO:0000313" key="1">
    <source>
        <dbReference type="EMBL" id="OEU13714.1"/>
    </source>
</evidence>
<dbReference type="KEGG" id="fcy:FRACYDRAFT_164097"/>
<dbReference type="AlphaFoldDB" id="A0A1E7F6H7"/>
<name>A0A1E7F6H7_9STRA</name>
<dbReference type="GO" id="GO:0015035">
    <property type="term" value="F:protein-disulfide reductase activity"/>
    <property type="evidence" value="ECO:0007669"/>
    <property type="project" value="InterPro"/>
</dbReference>
<evidence type="ECO:0008006" key="3">
    <source>
        <dbReference type="Google" id="ProtNLM"/>
    </source>
</evidence>
<gene>
    <name evidence="1" type="ORF">FRACYDRAFT_164097</name>
</gene>
<accession>A0A1E7F6H7</accession>
<dbReference type="OrthoDB" id="410458at2759"/>
<dbReference type="PANTHER" id="PTHR33639">
    <property type="entry name" value="THIOL-DISULFIDE OXIDOREDUCTASE DCC"/>
    <property type="match status" value="1"/>
</dbReference>
<protein>
    <recommendedName>
        <fullName evidence="3">DUF393-domain-containing protein</fullName>
    </recommendedName>
</protein>
<organism evidence="1 2">
    <name type="scientific">Fragilariopsis cylindrus CCMP1102</name>
    <dbReference type="NCBI Taxonomy" id="635003"/>
    <lineage>
        <taxon>Eukaryota</taxon>
        <taxon>Sar</taxon>
        <taxon>Stramenopiles</taxon>
        <taxon>Ochrophyta</taxon>
        <taxon>Bacillariophyta</taxon>
        <taxon>Bacillariophyceae</taxon>
        <taxon>Bacillariophycidae</taxon>
        <taxon>Bacillariales</taxon>
        <taxon>Bacillariaceae</taxon>
        <taxon>Fragilariopsis</taxon>
    </lineage>
</organism>
<dbReference type="Proteomes" id="UP000095751">
    <property type="component" value="Unassembled WGS sequence"/>
</dbReference>
<reference evidence="1 2" key="1">
    <citation type="submission" date="2016-09" db="EMBL/GenBank/DDBJ databases">
        <title>Extensive genetic diversity and differential bi-allelic expression allows diatom success in the polar Southern Ocean.</title>
        <authorList>
            <consortium name="DOE Joint Genome Institute"/>
            <person name="Mock T."/>
            <person name="Otillar R.P."/>
            <person name="Strauss J."/>
            <person name="Dupont C."/>
            <person name="Frickenhaus S."/>
            <person name="Maumus F."/>
            <person name="Mcmullan M."/>
            <person name="Sanges R."/>
            <person name="Schmutz J."/>
            <person name="Toseland A."/>
            <person name="Valas R."/>
            <person name="Veluchamy A."/>
            <person name="Ward B.J."/>
            <person name="Allen A."/>
            <person name="Barry K."/>
            <person name="Falciatore A."/>
            <person name="Ferrante M."/>
            <person name="Fortunato A.E."/>
            <person name="Gloeckner G."/>
            <person name="Gruber A."/>
            <person name="Hipkin R."/>
            <person name="Janech M."/>
            <person name="Kroth P."/>
            <person name="Leese F."/>
            <person name="Lindquist E."/>
            <person name="Lyon B.R."/>
            <person name="Martin J."/>
            <person name="Mayer C."/>
            <person name="Parker M."/>
            <person name="Quesneville H."/>
            <person name="Raymond J."/>
            <person name="Uhlig C."/>
            <person name="Valentin K.U."/>
            <person name="Worden A.Z."/>
            <person name="Armbrust E.V."/>
            <person name="Bowler C."/>
            <person name="Green B."/>
            <person name="Moulton V."/>
            <person name="Van Oosterhout C."/>
            <person name="Grigoriev I."/>
        </authorList>
    </citation>
    <scope>NUCLEOTIDE SEQUENCE [LARGE SCALE GENOMIC DNA]</scope>
    <source>
        <strain evidence="1 2">CCMP1102</strain>
    </source>
</reference>